<dbReference type="Pfam" id="PF00176">
    <property type="entry name" value="SNF2-rel_dom"/>
    <property type="match status" value="1"/>
</dbReference>
<dbReference type="InterPro" id="IPR049730">
    <property type="entry name" value="SNF2/RAD54-like_C"/>
</dbReference>
<feature type="region of interest" description="Disordered" evidence="9">
    <location>
        <begin position="1"/>
        <end position="74"/>
    </location>
</feature>
<feature type="compositionally biased region" description="Polar residues" evidence="9">
    <location>
        <begin position="358"/>
        <end position="375"/>
    </location>
</feature>
<dbReference type="InterPro" id="IPR014001">
    <property type="entry name" value="Helicase_ATP-bd"/>
</dbReference>
<evidence type="ECO:0000256" key="3">
    <source>
        <dbReference type="ARBA" id="ARBA00022741"/>
    </source>
</evidence>
<name>A0AAV6LVE9_9ROSI</name>
<gene>
    <name evidence="12" type="ORF">SDJN03_29805</name>
</gene>
<dbReference type="SMART" id="SM00184">
    <property type="entry name" value="RING"/>
    <property type="match status" value="1"/>
</dbReference>
<evidence type="ECO:0000256" key="4">
    <source>
        <dbReference type="ARBA" id="ARBA00022771"/>
    </source>
</evidence>
<dbReference type="GO" id="GO:0016787">
    <property type="term" value="F:hydrolase activity"/>
    <property type="evidence" value="ECO:0007669"/>
    <property type="project" value="UniProtKB-KW"/>
</dbReference>
<evidence type="ECO:0000256" key="9">
    <source>
        <dbReference type="SAM" id="MobiDB-lite"/>
    </source>
</evidence>
<evidence type="ECO:0000256" key="2">
    <source>
        <dbReference type="ARBA" id="ARBA00022723"/>
    </source>
</evidence>
<keyword evidence="13" id="KW-1185">Reference proteome</keyword>
<dbReference type="InterPro" id="IPR001841">
    <property type="entry name" value="Znf_RING"/>
</dbReference>
<keyword evidence="7" id="KW-0067">ATP-binding</keyword>
<proteinExistence type="inferred from homology"/>
<accession>A0AAV6LVE9</accession>
<evidence type="ECO:0000256" key="5">
    <source>
        <dbReference type="ARBA" id="ARBA00022801"/>
    </source>
</evidence>
<comment type="caution">
    <text evidence="12">The sequence shown here is derived from an EMBL/GenBank/DDBJ whole genome shotgun (WGS) entry which is preliminary data.</text>
</comment>
<keyword evidence="2" id="KW-0479">Metal-binding</keyword>
<dbReference type="Proteomes" id="UP000685013">
    <property type="component" value="Chromosome 20"/>
</dbReference>
<protein>
    <recommendedName>
        <fullName evidence="14">DNA repair protein RAD16</fullName>
    </recommendedName>
</protein>
<dbReference type="InterPro" id="IPR001650">
    <property type="entry name" value="Helicase_C-like"/>
</dbReference>
<evidence type="ECO:0000313" key="12">
    <source>
        <dbReference type="EMBL" id="KAG6570890.1"/>
    </source>
</evidence>
<dbReference type="GO" id="GO:0008094">
    <property type="term" value="F:ATP-dependent activity, acting on DNA"/>
    <property type="evidence" value="ECO:0007669"/>
    <property type="project" value="TreeGrafter"/>
</dbReference>
<dbReference type="GO" id="GO:0005524">
    <property type="term" value="F:ATP binding"/>
    <property type="evidence" value="ECO:0007669"/>
    <property type="project" value="UniProtKB-KW"/>
</dbReference>
<dbReference type="SMART" id="SM00487">
    <property type="entry name" value="DEXDc"/>
    <property type="match status" value="1"/>
</dbReference>
<feature type="domain" description="RING-type" evidence="10">
    <location>
        <begin position="496"/>
        <end position="537"/>
    </location>
</feature>
<keyword evidence="4 8" id="KW-0863">Zinc-finger</keyword>
<dbReference type="InterPro" id="IPR050628">
    <property type="entry name" value="SNF2_RAD54_helicase_TF"/>
</dbReference>
<dbReference type="GO" id="GO:0140096">
    <property type="term" value="F:catalytic activity, acting on a protein"/>
    <property type="evidence" value="ECO:0007669"/>
    <property type="project" value="UniProtKB-ARBA"/>
</dbReference>
<evidence type="ECO:0000259" key="10">
    <source>
        <dbReference type="PROSITE" id="PS50089"/>
    </source>
</evidence>
<dbReference type="PROSITE" id="PS51194">
    <property type="entry name" value="HELICASE_CTER"/>
    <property type="match status" value="1"/>
</dbReference>
<evidence type="ECO:0000256" key="1">
    <source>
        <dbReference type="ARBA" id="ARBA00008438"/>
    </source>
</evidence>
<evidence type="ECO:0000313" key="13">
    <source>
        <dbReference type="Proteomes" id="UP000685013"/>
    </source>
</evidence>
<evidence type="ECO:0000256" key="8">
    <source>
        <dbReference type="PROSITE-ProRule" id="PRU00175"/>
    </source>
</evidence>
<dbReference type="InterPro" id="IPR017907">
    <property type="entry name" value="Znf_RING_CS"/>
</dbReference>
<dbReference type="CDD" id="cd18793">
    <property type="entry name" value="SF2_C_SNF"/>
    <property type="match status" value="1"/>
</dbReference>
<evidence type="ECO:0000259" key="11">
    <source>
        <dbReference type="PROSITE" id="PS51194"/>
    </source>
</evidence>
<dbReference type="EMBL" id="JAGKQH010000020">
    <property type="protein sequence ID" value="KAG6570890.1"/>
    <property type="molecule type" value="Genomic_DNA"/>
</dbReference>
<dbReference type="SMART" id="SM00490">
    <property type="entry name" value="HELICc"/>
    <property type="match status" value="1"/>
</dbReference>
<feature type="compositionally biased region" description="Basic and acidic residues" evidence="9">
    <location>
        <begin position="64"/>
        <end position="74"/>
    </location>
</feature>
<dbReference type="GO" id="GO:0008270">
    <property type="term" value="F:zinc ion binding"/>
    <property type="evidence" value="ECO:0007669"/>
    <property type="project" value="UniProtKB-KW"/>
</dbReference>
<dbReference type="PROSITE" id="PS00518">
    <property type="entry name" value="ZF_RING_1"/>
    <property type="match status" value="1"/>
</dbReference>
<keyword evidence="5" id="KW-0378">Hydrolase</keyword>
<comment type="similarity">
    <text evidence="1">Belongs to the SNF2/RAD54 helicase family. RAD16 subfamily.</text>
</comment>
<evidence type="ECO:0000256" key="7">
    <source>
        <dbReference type="ARBA" id="ARBA00022840"/>
    </source>
</evidence>
<dbReference type="InterPro" id="IPR000330">
    <property type="entry name" value="SNF2_N"/>
</dbReference>
<organism evidence="12 13">
    <name type="scientific">Cucurbita argyrosperma subsp. sororia</name>
    <dbReference type="NCBI Taxonomy" id="37648"/>
    <lineage>
        <taxon>Eukaryota</taxon>
        <taxon>Viridiplantae</taxon>
        <taxon>Streptophyta</taxon>
        <taxon>Embryophyta</taxon>
        <taxon>Tracheophyta</taxon>
        <taxon>Spermatophyta</taxon>
        <taxon>Magnoliopsida</taxon>
        <taxon>eudicotyledons</taxon>
        <taxon>Gunneridae</taxon>
        <taxon>Pentapetalae</taxon>
        <taxon>rosids</taxon>
        <taxon>fabids</taxon>
        <taxon>Cucurbitales</taxon>
        <taxon>Cucurbitaceae</taxon>
        <taxon>Cucurbiteae</taxon>
        <taxon>Cucurbita</taxon>
    </lineage>
</organism>
<sequence length="750" mass="84037">MKLRPRKPTSNILIQGNADGEASDDIDVSSLYSDSESEDPSSSSEDFCEPSTKKSRAKKKRKGIKEEGPSIEQEVWRKVGNDENSHNQTPEVIPVQGVVDIGKPKTKYSRKKKQKPILLWDVWAEEHERWIDENIEKDFDMASQNEVLTEAVETPSALTMPLLRYQKEWLAWALKQEDSPVRGGILADEMGMGKTIQAIALVLAKRELSGAGLRRPSPYPSSSKDFPLIKATLVVCPVIAVSQWVSEIDRFTLKGSNKVHVFHGPKRAQSLETLFEFDFVITTYSVVEAEYRKHLMPPKDRCPYCSKLFYKKNLKIHLKYICGPDAVKTEKQAKQIRKRPIQPQISKGEVSAKDKNNNFHNSGSQKSTFGQTMGQHENDENPCGKSILHSGSFTLLFASCKLCLILSTSVRTVIVEHSTTVLLAVLTALINACGIFAGGTSFVAAGTATSNYAHIFDLLIRLRQAVNHPYLVVYSRTNVISCGSIDGTDNNNEQACGICHEPAEEPVVTSCEHTFCKACIIGFANDFSKLVSCPSCSKMLTIDFSTNLAGRDRTIKNTIKGFKCTSILNRIQLENFQTSTKIEALREEIRFMLERDGSAKGIVFSQFTSFLDLINYSLTKSGITCVQLIGSMSLPQRDDAIKRFIDDPDCKIFLMSLKAGGIALNLTVASHVFIMDPWWNPAVERQAQDRIHRIGQYKPIRITRFVIENSIEERILKLQERKELVFEGTVGRSNDALGKLTLDDMRFLFI</sequence>
<dbReference type="PANTHER" id="PTHR45626:SF12">
    <property type="entry name" value="DNA REPAIR PROTEIN RAD16"/>
    <property type="match status" value="1"/>
</dbReference>
<dbReference type="InterPro" id="IPR027370">
    <property type="entry name" value="Znf-RING_euk"/>
</dbReference>
<dbReference type="GO" id="GO:0006289">
    <property type="term" value="P:nucleotide-excision repair"/>
    <property type="evidence" value="ECO:0007669"/>
    <property type="project" value="TreeGrafter"/>
</dbReference>
<evidence type="ECO:0000256" key="6">
    <source>
        <dbReference type="ARBA" id="ARBA00022833"/>
    </source>
</evidence>
<dbReference type="PANTHER" id="PTHR45626">
    <property type="entry name" value="TRANSCRIPTION TERMINATION FACTOR 2-RELATED"/>
    <property type="match status" value="1"/>
</dbReference>
<keyword evidence="3" id="KW-0547">Nucleotide-binding</keyword>
<evidence type="ECO:0008006" key="14">
    <source>
        <dbReference type="Google" id="ProtNLM"/>
    </source>
</evidence>
<dbReference type="AlphaFoldDB" id="A0AAV6LVE9"/>
<reference evidence="12 13" key="1">
    <citation type="journal article" date="2021" name="Hortic Res">
        <title>The domestication of Cucurbita argyrosperma as revealed by the genome of its wild relative.</title>
        <authorList>
            <person name="Barrera-Redondo J."/>
            <person name="Sanchez-de la Vega G."/>
            <person name="Aguirre-Liguori J.A."/>
            <person name="Castellanos-Morales G."/>
            <person name="Gutierrez-Guerrero Y.T."/>
            <person name="Aguirre-Dugua X."/>
            <person name="Aguirre-Planter E."/>
            <person name="Tenaillon M.I."/>
            <person name="Lira-Saade R."/>
            <person name="Eguiarte L.E."/>
        </authorList>
    </citation>
    <scope>NUCLEOTIDE SEQUENCE [LARGE SCALE GENOMIC DNA]</scope>
    <source>
        <strain evidence="12">JBR-2021</strain>
    </source>
</reference>
<feature type="compositionally biased region" description="Basic residues" evidence="9">
    <location>
        <begin position="53"/>
        <end position="63"/>
    </location>
</feature>
<feature type="domain" description="Helicase C-terminal" evidence="11">
    <location>
        <begin position="577"/>
        <end position="737"/>
    </location>
</feature>
<keyword evidence="6" id="KW-0862">Zinc</keyword>
<dbReference type="CDD" id="cd18008">
    <property type="entry name" value="DEXDc_SHPRH-like"/>
    <property type="match status" value="1"/>
</dbReference>
<dbReference type="Pfam" id="PF13445">
    <property type="entry name" value="zf-RING_UBOX"/>
    <property type="match status" value="1"/>
</dbReference>
<feature type="compositionally biased region" description="Low complexity" evidence="9">
    <location>
        <begin position="28"/>
        <end position="45"/>
    </location>
</feature>
<feature type="non-terminal residue" evidence="12">
    <location>
        <position position="1"/>
    </location>
</feature>
<dbReference type="Pfam" id="PF00271">
    <property type="entry name" value="Helicase_C"/>
    <property type="match status" value="1"/>
</dbReference>
<dbReference type="GO" id="GO:0005634">
    <property type="term" value="C:nucleus"/>
    <property type="evidence" value="ECO:0007669"/>
    <property type="project" value="TreeGrafter"/>
</dbReference>
<feature type="region of interest" description="Disordered" evidence="9">
    <location>
        <begin position="352"/>
        <end position="380"/>
    </location>
</feature>
<dbReference type="PROSITE" id="PS50089">
    <property type="entry name" value="ZF_RING_2"/>
    <property type="match status" value="1"/>
</dbReference>